<gene>
    <name evidence="1" type="ORF">NCTC11458_01865</name>
</gene>
<accession>A0A7Z8YED9</accession>
<dbReference type="AlphaFoldDB" id="A0A7Z8YED9"/>
<evidence type="ECO:0000313" key="2">
    <source>
        <dbReference type="Proteomes" id="UP000276733"/>
    </source>
</evidence>
<reference evidence="1 2" key="1">
    <citation type="submission" date="2018-11" db="EMBL/GenBank/DDBJ databases">
        <authorList>
            <consortium name="Pathogen Informatics"/>
        </authorList>
    </citation>
    <scope>NUCLEOTIDE SEQUENCE [LARGE SCALE GENOMIC DNA]</scope>
    <source>
        <strain evidence="1 2">NCTC11458</strain>
    </source>
</reference>
<sequence length="387" mass="44852">MFSAIQEVMKYRFYILFSLLTCFISCNDDKETNKTRQVHKVKSIDFEEFKLIDLTPKAQEDMKHWKSFQSLMQVIVSMAPAKIKNTDDLMLSNPDSLLVYSRLYPINSKTENINSLVERDWRAPAEASKDTVFRFEKKKNNEVASLQWSRFLVANIPYTFSVVLKKVNYPKVNLNFSESNTDELSATFALDTLNSSTSNVKKTALEDDWNRYQITFSPKKSAPYTIKLSLDENAKENDNVILYRSVLELPAKYFHKVGQYSDKIVGEHSEVESSYYSVFFWLVQIEDALRELLSDDATFPEKINVPTVKARLRLFQTQIKVLADNVKNNPDFKEEELKSNISLLGQTFNSVIARINNIYGNDLEERMKFIGTQDTDSILKKDVKKFE</sequence>
<dbReference type="Proteomes" id="UP000276733">
    <property type="component" value="Unassembled WGS sequence"/>
</dbReference>
<comment type="caution">
    <text evidence="1">The sequence shown here is derived from an EMBL/GenBank/DDBJ whole genome shotgun (WGS) entry which is preliminary data.</text>
</comment>
<name>A0A7Z8YED9_CAPOC</name>
<proteinExistence type="predicted"/>
<evidence type="ECO:0000313" key="1">
    <source>
        <dbReference type="EMBL" id="VDG82561.1"/>
    </source>
</evidence>
<protein>
    <submittedName>
        <fullName evidence="1">Uncharacterized protein</fullName>
    </submittedName>
</protein>
<dbReference type="EMBL" id="UYIQ01000001">
    <property type="protein sequence ID" value="VDG82561.1"/>
    <property type="molecule type" value="Genomic_DNA"/>
</dbReference>
<organism evidence="1 2">
    <name type="scientific">Capnocytophaga ochracea</name>
    <dbReference type="NCBI Taxonomy" id="1018"/>
    <lineage>
        <taxon>Bacteria</taxon>
        <taxon>Pseudomonadati</taxon>
        <taxon>Bacteroidota</taxon>
        <taxon>Flavobacteriia</taxon>
        <taxon>Flavobacteriales</taxon>
        <taxon>Flavobacteriaceae</taxon>
        <taxon>Capnocytophaga</taxon>
    </lineage>
</organism>